<dbReference type="OMA" id="HEDCERA"/>
<dbReference type="GO" id="GO:0006620">
    <property type="term" value="P:post-translational protein targeting to endoplasmic reticulum membrane"/>
    <property type="evidence" value="ECO:0007669"/>
    <property type="project" value="TreeGrafter"/>
</dbReference>
<keyword evidence="1" id="KW-0677">Repeat</keyword>
<dbReference type="GO" id="GO:0060090">
    <property type="term" value="F:molecular adaptor activity"/>
    <property type="evidence" value="ECO:0007669"/>
    <property type="project" value="TreeGrafter"/>
</dbReference>
<evidence type="ECO:0000313" key="6">
    <source>
        <dbReference type="Proteomes" id="UP000683925"/>
    </source>
</evidence>
<dbReference type="PANTHER" id="PTHR45831:SF2">
    <property type="entry name" value="LD24721P"/>
    <property type="match status" value="1"/>
</dbReference>
<dbReference type="SMART" id="SM00028">
    <property type="entry name" value="TPR"/>
    <property type="match status" value="3"/>
</dbReference>
<dbReference type="GO" id="GO:0072380">
    <property type="term" value="C:TRC complex"/>
    <property type="evidence" value="ECO:0007669"/>
    <property type="project" value="TreeGrafter"/>
</dbReference>
<dbReference type="PROSITE" id="PS50005">
    <property type="entry name" value="TPR"/>
    <property type="match status" value="1"/>
</dbReference>
<keyword evidence="6" id="KW-1185">Reference proteome</keyword>
<dbReference type="GO" id="GO:0016020">
    <property type="term" value="C:membrane"/>
    <property type="evidence" value="ECO:0007669"/>
    <property type="project" value="TreeGrafter"/>
</dbReference>
<organism evidence="5 6">
    <name type="scientific">Paramecium octaurelia</name>
    <dbReference type="NCBI Taxonomy" id="43137"/>
    <lineage>
        <taxon>Eukaryota</taxon>
        <taxon>Sar</taxon>
        <taxon>Alveolata</taxon>
        <taxon>Ciliophora</taxon>
        <taxon>Intramacronucleata</taxon>
        <taxon>Oligohymenophorea</taxon>
        <taxon>Peniculida</taxon>
        <taxon>Parameciidae</taxon>
        <taxon>Paramecium</taxon>
    </lineage>
</organism>
<dbReference type="PROSITE" id="PS50293">
    <property type="entry name" value="TPR_REGION"/>
    <property type="match status" value="1"/>
</dbReference>
<proteinExistence type="predicted"/>
<sequence length="214" mass="25038">MQSNNTQYSQKEHKHCLKEQKVEELYQATLIKLKEQSTQDGLQIINDFLQLFPSNGKALTIRGELFLKQNLNDYALNDLNQAIELGSFNEVTLYNRATVFQRKKMFKESQEDCEKAIQINPNYGLAYMRIGTIMLAKGQFHEALKYYNKAIEVDERCYFAYIANLMNKIQQGISFYQYFRGKDLNKAAFIQFFHETSLVLMVILVQVSIKQKKN</sequence>
<accession>A0A8S1X0G0</accession>
<evidence type="ECO:0000256" key="1">
    <source>
        <dbReference type="ARBA" id="ARBA00022737"/>
    </source>
</evidence>
<feature type="transmembrane region" description="Helical" evidence="4">
    <location>
        <begin position="188"/>
        <end position="209"/>
    </location>
</feature>
<evidence type="ECO:0000313" key="5">
    <source>
        <dbReference type="EMBL" id="CAD8195644.1"/>
    </source>
</evidence>
<feature type="repeat" description="TPR" evidence="3">
    <location>
        <begin position="124"/>
        <end position="157"/>
    </location>
</feature>
<evidence type="ECO:0008006" key="7">
    <source>
        <dbReference type="Google" id="ProtNLM"/>
    </source>
</evidence>
<dbReference type="Pfam" id="PF13424">
    <property type="entry name" value="TPR_12"/>
    <property type="match status" value="1"/>
</dbReference>
<name>A0A8S1X0G0_PAROT</name>
<keyword evidence="4" id="KW-0472">Membrane</keyword>
<dbReference type="InterPro" id="IPR047150">
    <property type="entry name" value="SGT"/>
</dbReference>
<dbReference type="EMBL" id="CAJJDP010000109">
    <property type="protein sequence ID" value="CAD8195644.1"/>
    <property type="molecule type" value="Genomic_DNA"/>
</dbReference>
<dbReference type="AlphaFoldDB" id="A0A8S1X0G0"/>
<evidence type="ECO:0000256" key="2">
    <source>
        <dbReference type="ARBA" id="ARBA00022803"/>
    </source>
</evidence>
<protein>
    <recommendedName>
        <fullName evidence="7">Tetratricopeptide repeat protein</fullName>
    </recommendedName>
</protein>
<evidence type="ECO:0000256" key="3">
    <source>
        <dbReference type="PROSITE-ProRule" id="PRU00339"/>
    </source>
</evidence>
<dbReference type="Proteomes" id="UP000683925">
    <property type="component" value="Unassembled WGS sequence"/>
</dbReference>
<comment type="caution">
    <text evidence="5">The sequence shown here is derived from an EMBL/GenBank/DDBJ whole genome shotgun (WGS) entry which is preliminary data.</text>
</comment>
<evidence type="ECO:0000256" key="4">
    <source>
        <dbReference type="SAM" id="Phobius"/>
    </source>
</evidence>
<dbReference type="OrthoDB" id="2335338at2759"/>
<keyword evidence="4" id="KW-1133">Transmembrane helix</keyword>
<dbReference type="InterPro" id="IPR019734">
    <property type="entry name" value="TPR_rpt"/>
</dbReference>
<keyword evidence="4" id="KW-0812">Transmembrane</keyword>
<keyword evidence="2 3" id="KW-0802">TPR repeat</keyword>
<gene>
    <name evidence="5" type="ORF">POCTA_138.1.T1090171</name>
</gene>
<dbReference type="PANTHER" id="PTHR45831">
    <property type="entry name" value="LD24721P"/>
    <property type="match status" value="1"/>
</dbReference>
<reference evidence="5" key="1">
    <citation type="submission" date="2021-01" db="EMBL/GenBank/DDBJ databases">
        <authorList>
            <consortium name="Genoscope - CEA"/>
            <person name="William W."/>
        </authorList>
    </citation>
    <scope>NUCLEOTIDE SEQUENCE</scope>
</reference>